<accession>A0A1V1P6R3</accession>
<comment type="caution">
    <text evidence="1">The sequence shown here is derived from an EMBL/GenBank/DDBJ whole genome shotgun (WGS) entry which is preliminary data.</text>
</comment>
<evidence type="ECO:0000313" key="1">
    <source>
        <dbReference type="EMBL" id="ETR70474.1"/>
    </source>
</evidence>
<dbReference type="EMBL" id="ATBP01000418">
    <property type="protein sequence ID" value="ETR70474.1"/>
    <property type="molecule type" value="Genomic_DNA"/>
</dbReference>
<organism evidence="1 2">
    <name type="scientific">Candidatus Magnetoglobus multicellularis str. Araruama</name>
    <dbReference type="NCBI Taxonomy" id="890399"/>
    <lineage>
        <taxon>Bacteria</taxon>
        <taxon>Pseudomonadati</taxon>
        <taxon>Thermodesulfobacteriota</taxon>
        <taxon>Desulfobacteria</taxon>
        <taxon>Desulfobacterales</taxon>
        <taxon>Desulfobacteraceae</taxon>
        <taxon>Candidatus Magnetoglobus</taxon>
    </lineage>
</organism>
<dbReference type="AlphaFoldDB" id="A0A1V1P6R3"/>
<reference evidence="2" key="1">
    <citation type="submission" date="2012-11" db="EMBL/GenBank/DDBJ databases">
        <authorList>
            <person name="Lucero-Rivera Y.E."/>
            <person name="Tovar-Ramirez D."/>
        </authorList>
    </citation>
    <scope>NUCLEOTIDE SEQUENCE [LARGE SCALE GENOMIC DNA]</scope>
    <source>
        <strain evidence="2">Araruama</strain>
    </source>
</reference>
<proteinExistence type="predicted"/>
<evidence type="ECO:0000313" key="2">
    <source>
        <dbReference type="Proteomes" id="UP000189670"/>
    </source>
</evidence>
<dbReference type="Proteomes" id="UP000189670">
    <property type="component" value="Unassembled WGS sequence"/>
</dbReference>
<name>A0A1V1P6R3_9BACT</name>
<gene>
    <name evidence="1" type="ORF">OMM_03215</name>
</gene>
<protein>
    <submittedName>
        <fullName evidence="1">Transcriptional regulator</fullName>
    </submittedName>
</protein>
<sequence length="244" mass="28895">MHTRKSLLTYYRKQGRITSIKRGLYSVIPTDTQPEHYPVDPFLIASKMTPDAVLGYHTALEFYGRAYSVFTKFYYVTSKKTLPLQFQSSEIIGVMQPQTLRDKSKEDFCVKESLRGGFQVRVTNFERTLVDMLDRPELSGSWEEIWRSLELVEYFDLDQVLEYTLLLENSTTAAKVGFFLEKHRDQLMVDNYHLKYLRKYKPAQPHYMTRNKRKGCHLVKEWNLMVPNEIIHQTWKENDETICI</sequence>